<sequence>MLDLLSVELVENITDFLDRQDLFALRLACRYLNEATQATFATAWFGTVETDLSPRSFRRLKEIAQHEKIRLFVRKLRTAEQEKDLRLRPLGLGHDWPHLESGSLDLTSGTVKEFHDAISGFANCTTLEVDDSRCVHRGEPGPDPGLAPADALDLFLSVVALEHRPLQVRSVCINFEYSYSSIDDKQLSPSTINFDTFRASWSSSLEHLSICWEIGDAAAEGVLELILAATRLRTLFLKFNISESASHVFLGLAQAPTVAPVTHLRLGRMIDVSVTTLGDAILRFKDSLKSLHIANVCIERGDWSDFFEYIGRQEFPRLECVTTWKVSAPPGPRTPGARPVCFCPLRTRQETLRKCGGTFEFALGHLRNRTRVRGVRYRGPREGMQLALKALGEDSNYMLQRSNGPPTPEWPDMREYTGDQVGRVVSENLMY</sequence>
<name>A0AAJ0FL19_9PEZI</name>
<proteinExistence type="predicted"/>
<dbReference type="EMBL" id="MU838997">
    <property type="protein sequence ID" value="KAK1772196.1"/>
    <property type="molecule type" value="Genomic_DNA"/>
</dbReference>
<dbReference type="RefSeq" id="XP_060288409.1">
    <property type="nucleotide sequence ID" value="XM_060430404.1"/>
</dbReference>
<accession>A0AAJ0FL19</accession>
<organism evidence="1 2">
    <name type="scientific">Phialemonium atrogriseum</name>
    <dbReference type="NCBI Taxonomy" id="1093897"/>
    <lineage>
        <taxon>Eukaryota</taxon>
        <taxon>Fungi</taxon>
        <taxon>Dikarya</taxon>
        <taxon>Ascomycota</taxon>
        <taxon>Pezizomycotina</taxon>
        <taxon>Sordariomycetes</taxon>
        <taxon>Sordariomycetidae</taxon>
        <taxon>Cephalothecales</taxon>
        <taxon>Cephalothecaceae</taxon>
        <taxon>Phialemonium</taxon>
    </lineage>
</organism>
<dbReference type="CDD" id="cd09917">
    <property type="entry name" value="F-box_SF"/>
    <property type="match status" value="1"/>
</dbReference>
<evidence type="ECO:0000313" key="1">
    <source>
        <dbReference type="EMBL" id="KAK1772196.1"/>
    </source>
</evidence>
<gene>
    <name evidence="1" type="ORF">QBC33DRAFT_564681</name>
</gene>
<dbReference type="GeneID" id="85313591"/>
<reference evidence="1" key="1">
    <citation type="submission" date="2023-06" db="EMBL/GenBank/DDBJ databases">
        <title>Genome-scale phylogeny and comparative genomics of the fungal order Sordariales.</title>
        <authorList>
            <consortium name="Lawrence Berkeley National Laboratory"/>
            <person name="Hensen N."/>
            <person name="Bonometti L."/>
            <person name="Westerberg I."/>
            <person name="Brannstrom I.O."/>
            <person name="Guillou S."/>
            <person name="Cros-Aarteil S."/>
            <person name="Calhoun S."/>
            <person name="Haridas S."/>
            <person name="Kuo A."/>
            <person name="Mondo S."/>
            <person name="Pangilinan J."/>
            <person name="Riley R."/>
            <person name="Labutti K."/>
            <person name="Andreopoulos B."/>
            <person name="Lipzen A."/>
            <person name="Chen C."/>
            <person name="Yanf M."/>
            <person name="Daum C."/>
            <person name="Ng V."/>
            <person name="Clum A."/>
            <person name="Steindorff A."/>
            <person name="Ohm R."/>
            <person name="Martin F."/>
            <person name="Silar P."/>
            <person name="Natvig D."/>
            <person name="Lalanne C."/>
            <person name="Gautier V."/>
            <person name="Ament-Velasquez S.L."/>
            <person name="Kruys A."/>
            <person name="Hutchinson M.I."/>
            <person name="Powell A.J."/>
            <person name="Barry K."/>
            <person name="Miller A.N."/>
            <person name="Grigoriev I.V."/>
            <person name="Debuchy R."/>
            <person name="Gladieux P."/>
            <person name="Thoren M.H."/>
            <person name="Johannesson H."/>
        </authorList>
    </citation>
    <scope>NUCLEOTIDE SEQUENCE</scope>
    <source>
        <strain evidence="1">8032-3</strain>
    </source>
</reference>
<dbReference type="Proteomes" id="UP001244011">
    <property type="component" value="Unassembled WGS sequence"/>
</dbReference>
<comment type="caution">
    <text evidence="1">The sequence shown here is derived from an EMBL/GenBank/DDBJ whole genome shotgun (WGS) entry which is preliminary data.</text>
</comment>
<evidence type="ECO:0000313" key="2">
    <source>
        <dbReference type="Proteomes" id="UP001244011"/>
    </source>
</evidence>
<evidence type="ECO:0008006" key="3">
    <source>
        <dbReference type="Google" id="ProtNLM"/>
    </source>
</evidence>
<dbReference type="AlphaFoldDB" id="A0AAJ0FL19"/>
<protein>
    <recommendedName>
        <fullName evidence="3">F-box domain-containing protein</fullName>
    </recommendedName>
</protein>
<keyword evidence="2" id="KW-1185">Reference proteome</keyword>